<dbReference type="PANTHER" id="PTHR31912">
    <property type="entry name" value="IP13529P"/>
    <property type="match status" value="1"/>
</dbReference>
<dbReference type="EMBL" id="KV425952">
    <property type="protein sequence ID" value="KZV95756.1"/>
    <property type="molecule type" value="Genomic_DNA"/>
</dbReference>
<proteinExistence type="predicted"/>
<dbReference type="STRING" id="1314781.A0A165K439"/>
<sequence>MRMVLWVMKETGSKDVPSLYALREVQKQLSDTVGIATREFRSSLGNIFSANDIGQLIARDYANPEIGPLLQFYPEEPSGPRSEVWHFDRLKELDPSLLTPMFVAPDGRHYYVNELAELGDGRLIIPYMWIIRGGEMCADAYCVTVQDGKYIVDRNVQNVRAADLRRDHPTLLKKGTFSFAESCTDFADAMPNPLRALAGGVPLYTSFINQWADDVSGNKSKQYNKHENVCFTHACVPGRLLQQEYCVHSISTSTHATALEQFEAVHEMIQESHRAPITTLHVTAKARYYCKFRIVAISLPADNPQQSAESSHIGPGGNKSCRCCHVGGTQREMETDEGYASLFSDGVPRTTEETRSAIEEQLRTAMTGVELSVTKKQTATGVKDRISVYWINQLIQRARQLKNGPRKLSEDEVVDELSAWLASQTDKPYNILFAFAGLNPNQDTPVEILHTVLLGIVKYAWHGFHTGWKGSDGAVFVARLQAIDMQGLSSMAMRAPYIVQYRNNLIGKHFKTLMQTLTFTIRPIATEPMFALVRSIGALGALLWIPEIDDLEQYLLDLQVLIDNVLDAFAVIDPRKILNKQKIHILRHLVRDIRRFGPAIRFSTEIFECFNAVFRMSSILSNHRAPSRDIATKLASLERVKHIASGGYWTTDDWAHITRAGDGVRSYISTHPIVLQHLGWARHSPPTIGAARLPGKQKQRLLAWTDTLCGKHSGPDIPYPAPQWIAAINVTVTSGDEAKPGSWVCFQQSKTTVGYGRIVECLVSSGTALRATLVCIEKFRLGPTRHTVYDMPFLARLDPPQFFVLKAKYVQFVFNAQHDCESGRCNASMVETEISQERHMITKKLLTLSHTDDGRFIINTHALHNAHLLRRVLPRELTIPRHYHDDRAALHAQIARLLRGLTADAQQTEPTAADGAPIGAEALPMDQMIIDPVVRDGPGLV</sequence>
<dbReference type="OrthoDB" id="2506088at2759"/>
<protein>
    <submittedName>
        <fullName evidence="1">Uncharacterized protein</fullName>
    </submittedName>
</protein>
<dbReference type="InParanoid" id="A0A165K439"/>
<organism evidence="1 2">
    <name type="scientific">Exidia glandulosa HHB12029</name>
    <dbReference type="NCBI Taxonomy" id="1314781"/>
    <lineage>
        <taxon>Eukaryota</taxon>
        <taxon>Fungi</taxon>
        <taxon>Dikarya</taxon>
        <taxon>Basidiomycota</taxon>
        <taxon>Agaricomycotina</taxon>
        <taxon>Agaricomycetes</taxon>
        <taxon>Auriculariales</taxon>
        <taxon>Exidiaceae</taxon>
        <taxon>Exidia</taxon>
    </lineage>
</organism>
<gene>
    <name evidence="1" type="ORF">EXIGLDRAFT_671890</name>
</gene>
<keyword evidence="2" id="KW-1185">Reference proteome</keyword>
<dbReference type="Proteomes" id="UP000077266">
    <property type="component" value="Unassembled WGS sequence"/>
</dbReference>
<name>A0A165K439_EXIGL</name>
<reference evidence="1 2" key="1">
    <citation type="journal article" date="2016" name="Mol. Biol. Evol.">
        <title>Comparative Genomics of Early-Diverging Mushroom-Forming Fungi Provides Insights into the Origins of Lignocellulose Decay Capabilities.</title>
        <authorList>
            <person name="Nagy L.G."/>
            <person name="Riley R."/>
            <person name="Tritt A."/>
            <person name="Adam C."/>
            <person name="Daum C."/>
            <person name="Floudas D."/>
            <person name="Sun H."/>
            <person name="Yadav J.S."/>
            <person name="Pangilinan J."/>
            <person name="Larsson K.H."/>
            <person name="Matsuura K."/>
            <person name="Barry K."/>
            <person name="Labutti K."/>
            <person name="Kuo R."/>
            <person name="Ohm R.A."/>
            <person name="Bhattacharya S.S."/>
            <person name="Shirouzu T."/>
            <person name="Yoshinaga Y."/>
            <person name="Martin F.M."/>
            <person name="Grigoriev I.V."/>
            <person name="Hibbett D.S."/>
        </authorList>
    </citation>
    <scope>NUCLEOTIDE SEQUENCE [LARGE SCALE GENOMIC DNA]</scope>
    <source>
        <strain evidence="1 2">HHB12029</strain>
    </source>
</reference>
<dbReference type="AlphaFoldDB" id="A0A165K439"/>
<evidence type="ECO:0000313" key="1">
    <source>
        <dbReference type="EMBL" id="KZV95756.1"/>
    </source>
</evidence>
<accession>A0A165K439</accession>
<dbReference type="PANTHER" id="PTHR31912:SF34">
    <property type="entry name" value="NOTOCHORD-RELATED PROTEIN"/>
    <property type="match status" value="1"/>
</dbReference>
<evidence type="ECO:0000313" key="2">
    <source>
        <dbReference type="Proteomes" id="UP000077266"/>
    </source>
</evidence>